<gene>
    <name evidence="1" type="ORF">B0G62_103230</name>
</gene>
<protein>
    <recommendedName>
        <fullName evidence="3">HEPN domain-containing protein</fullName>
    </recommendedName>
</protein>
<evidence type="ECO:0008006" key="3">
    <source>
        <dbReference type="Google" id="ProtNLM"/>
    </source>
</evidence>
<organism evidence="1 2">
    <name type="scientific">Paraburkholderia eburnea</name>
    <dbReference type="NCBI Taxonomy" id="1189126"/>
    <lineage>
        <taxon>Bacteria</taxon>
        <taxon>Pseudomonadati</taxon>
        <taxon>Pseudomonadota</taxon>
        <taxon>Betaproteobacteria</taxon>
        <taxon>Burkholderiales</taxon>
        <taxon>Burkholderiaceae</taxon>
        <taxon>Paraburkholderia</taxon>
    </lineage>
</organism>
<dbReference type="EMBL" id="PQGA01000003">
    <property type="protein sequence ID" value="POR53658.1"/>
    <property type="molecule type" value="Genomic_DNA"/>
</dbReference>
<reference evidence="1 2" key="1">
    <citation type="submission" date="2018-01" db="EMBL/GenBank/DDBJ databases">
        <title>Genomic Encyclopedia of Type Strains, Phase III (KMG-III): the genomes of soil and plant-associated and newly described type strains.</title>
        <authorList>
            <person name="Whitman W."/>
        </authorList>
    </citation>
    <scope>NUCLEOTIDE SEQUENCE [LARGE SCALE GENOMIC DNA]</scope>
    <source>
        <strain evidence="1 2">JCM 18070</strain>
    </source>
</reference>
<dbReference type="Proteomes" id="UP000237381">
    <property type="component" value="Unassembled WGS sequence"/>
</dbReference>
<keyword evidence="2" id="KW-1185">Reference proteome</keyword>
<name>A0A2S4MFY6_9BURK</name>
<evidence type="ECO:0000313" key="1">
    <source>
        <dbReference type="EMBL" id="POR53658.1"/>
    </source>
</evidence>
<accession>A0A2S4MFY6</accession>
<dbReference type="AlphaFoldDB" id="A0A2S4MFY6"/>
<sequence>MHRFGLFAESTTWHWGIRMKQDSDPSFSEELAKLPEWDRGFWLSRAFIEASQCLCTKMLEGEFSSQYSSSRVILHLARQGIELFLKAAIGAVSSRDLTPPTHNLNRLFLEYRRLYPDLIFSFEIPPCFNVSQNLDLFPDVQEAFHSTLDQRHRYPTDRKGNSFATKEVFDPIATLKDLEELDRELKILEWARIRPYLRGEPLIY</sequence>
<comment type="caution">
    <text evidence="1">The sequence shown here is derived from an EMBL/GenBank/DDBJ whole genome shotgun (WGS) entry which is preliminary data.</text>
</comment>
<proteinExistence type="predicted"/>
<evidence type="ECO:0000313" key="2">
    <source>
        <dbReference type="Proteomes" id="UP000237381"/>
    </source>
</evidence>